<comment type="cofactor">
    <cofactor evidence="14">
        <name>[2Fe-2S] cluster</name>
        <dbReference type="ChEBI" id="CHEBI:190135"/>
    </cofactor>
    <text evidence="14">Binds 1 [2Fe-2S] cluster. The cluster is coordinated with 3 cysteines and 1 arginine.</text>
</comment>
<keyword evidence="11 13" id="KW-0411">Iron-sulfur</keyword>
<evidence type="ECO:0000313" key="16">
    <source>
        <dbReference type="EMBL" id="AJF06653.1"/>
    </source>
</evidence>
<dbReference type="PANTHER" id="PTHR22976:SF2">
    <property type="entry name" value="BIOTIN SYNTHASE, MITOCHONDRIAL"/>
    <property type="match status" value="1"/>
</dbReference>
<dbReference type="InterPro" id="IPR007197">
    <property type="entry name" value="rSAM"/>
</dbReference>
<gene>
    <name evidence="13" type="primary">bioB</name>
    <name evidence="16" type="ORF">GSUB_09030</name>
</gene>
<evidence type="ECO:0000259" key="15">
    <source>
        <dbReference type="PROSITE" id="PS51918"/>
    </source>
</evidence>
<reference evidence="16 17" key="1">
    <citation type="journal article" date="2015" name="Genome Announc.">
        <title>Genomes of Geoalkalibacter ferrihydriticus Z-0531T and Geoalkalibacter subterraneus Red1T, Two Haloalkaliphilic Metal-Reducing Deltaproteobacteria.</title>
        <authorList>
            <person name="Badalamenti J.P."/>
            <person name="Krajmalnik-Brown R."/>
            <person name="Torres C.I."/>
            <person name="Bond D.R."/>
        </authorList>
    </citation>
    <scope>NUCLEOTIDE SEQUENCE [LARGE SCALE GENOMIC DNA]</scope>
    <source>
        <strain evidence="16 17">Red1</strain>
    </source>
</reference>
<evidence type="ECO:0000256" key="10">
    <source>
        <dbReference type="ARBA" id="ARBA00023004"/>
    </source>
</evidence>
<evidence type="ECO:0000256" key="2">
    <source>
        <dbReference type="ARBA" id="ARBA00010765"/>
    </source>
</evidence>
<dbReference type="InterPro" id="IPR010722">
    <property type="entry name" value="BATS_dom"/>
</dbReference>
<dbReference type="KEGG" id="gsb:GSUB_09030"/>
<dbReference type="EC" id="2.8.1.6" evidence="3 13"/>
<evidence type="ECO:0000256" key="4">
    <source>
        <dbReference type="ARBA" id="ARBA00022485"/>
    </source>
</evidence>
<feature type="binding site" evidence="13 14">
    <location>
        <position position="203"/>
    </location>
    <ligand>
        <name>[2Fe-2S] cluster</name>
        <dbReference type="ChEBI" id="CHEBI:190135"/>
    </ligand>
</feature>
<sequence length="329" mass="36136">MLILDNPVLDKLLSGHPLQPEDGLAILQARGAELSKFLAGAHFLKEKTFGDRVHLCSIINAKSGQCRENCRFCAQSSHHATQAAIYPLKSEEELVAGAHEAAKRGAHCYGIVTSGTQIEKGAEMDRILESLRRIRRETNIAPSASLGLLDEGWARALAEAGCVTYHHNLETARSFFPQICTTHDYEQDVETVRLAKKAGMKVCCGGLFGLGESLEQRVELAMTLRELDVDSVPLNFLNPVAGTPLENASELTPMDCIRIIALFRYMLPTKEIAVCGGREHNLRELQSWIFMAGASGTMVGNYLTTSGRDLQTDMLLLQDAEVQTDVCKH</sequence>
<evidence type="ECO:0000256" key="9">
    <source>
        <dbReference type="ARBA" id="ARBA00022756"/>
    </source>
</evidence>
<evidence type="ECO:0000313" key="17">
    <source>
        <dbReference type="Proteomes" id="UP000035036"/>
    </source>
</evidence>
<dbReference type="SMART" id="SM00729">
    <property type="entry name" value="Elp3"/>
    <property type="match status" value="1"/>
</dbReference>
<evidence type="ECO:0000256" key="11">
    <source>
        <dbReference type="ARBA" id="ARBA00023014"/>
    </source>
</evidence>
<dbReference type="HAMAP" id="MF_01694">
    <property type="entry name" value="BioB"/>
    <property type="match status" value="1"/>
</dbReference>
<feature type="binding site" evidence="13 14">
    <location>
        <position position="70"/>
    </location>
    <ligand>
        <name>[4Fe-4S] cluster</name>
        <dbReference type="ChEBI" id="CHEBI:49883"/>
        <note>4Fe-4S-S-AdoMet</note>
    </ligand>
</feature>
<feature type="domain" description="Radical SAM core" evidence="15">
    <location>
        <begin position="48"/>
        <end position="278"/>
    </location>
</feature>
<keyword evidence="17" id="KW-1185">Reference proteome</keyword>
<dbReference type="SFLD" id="SFLDG01060">
    <property type="entry name" value="BATS_domain_containing"/>
    <property type="match status" value="1"/>
</dbReference>
<dbReference type="InterPro" id="IPR002684">
    <property type="entry name" value="Biotin_synth/BioAB"/>
</dbReference>
<dbReference type="Pfam" id="PF04055">
    <property type="entry name" value="Radical_SAM"/>
    <property type="match status" value="1"/>
</dbReference>
<evidence type="ECO:0000256" key="3">
    <source>
        <dbReference type="ARBA" id="ARBA00012236"/>
    </source>
</evidence>
<dbReference type="Proteomes" id="UP000035036">
    <property type="component" value="Chromosome"/>
</dbReference>
<evidence type="ECO:0000256" key="8">
    <source>
        <dbReference type="ARBA" id="ARBA00022723"/>
    </source>
</evidence>
<dbReference type="NCBIfam" id="TIGR00433">
    <property type="entry name" value="bioB"/>
    <property type="match status" value="1"/>
</dbReference>
<dbReference type="InterPro" id="IPR058240">
    <property type="entry name" value="rSAM_sf"/>
</dbReference>
<dbReference type="UniPathway" id="UPA00078">
    <property type="reaction ID" value="UER00162"/>
</dbReference>
<keyword evidence="6 13" id="KW-0949">S-adenosyl-L-methionine</keyword>
<proteinExistence type="inferred from homology"/>
<keyword evidence="9 13" id="KW-0093">Biotin biosynthesis</keyword>
<dbReference type="GO" id="GO:0009102">
    <property type="term" value="P:biotin biosynthetic process"/>
    <property type="evidence" value="ECO:0007669"/>
    <property type="project" value="UniProtKB-UniRule"/>
</dbReference>
<comment type="subunit">
    <text evidence="13">Homodimer.</text>
</comment>
<accession>A0A0B5FH10</accession>
<name>A0A0B5FH10_9BACT</name>
<dbReference type="PIRSF" id="PIRSF001619">
    <property type="entry name" value="Biotin_synth"/>
    <property type="match status" value="1"/>
</dbReference>
<dbReference type="GO" id="GO:0005506">
    <property type="term" value="F:iron ion binding"/>
    <property type="evidence" value="ECO:0007669"/>
    <property type="project" value="UniProtKB-UniRule"/>
</dbReference>
<evidence type="ECO:0000256" key="5">
    <source>
        <dbReference type="ARBA" id="ARBA00022679"/>
    </source>
</evidence>
<comment type="cofactor">
    <cofactor evidence="13 14">
        <name>[4Fe-4S] cluster</name>
        <dbReference type="ChEBI" id="CHEBI:49883"/>
    </cofactor>
    <text evidence="13 14">Binds 1 [4Fe-4S] cluster. The cluster is coordinated with 3 cysteines and an exchangeable S-adenosyl-L-methionine.</text>
</comment>
<keyword evidence="8 13" id="KW-0479">Metal-binding</keyword>
<dbReference type="PROSITE" id="PS51918">
    <property type="entry name" value="RADICAL_SAM"/>
    <property type="match status" value="1"/>
</dbReference>
<dbReference type="GO" id="GO:0051537">
    <property type="term" value="F:2 iron, 2 sulfur cluster binding"/>
    <property type="evidence" value="ECO:0007669"/>
    <property type="project" value="UniProtKB-KW"/>
</dbReference>
<dbReference type="GO" id="GO:0004076">
    <property type="term" value="F:biotin synthase activity"/>
    <property type="evidence" value="ECO:0007669"/>
    <property type="project" value="UniProtKB-UniRule"/>
</dbReference>
<evidence type="ECO:0000256" key="14">
    <source>
        <dbReference type="PIRSR" id="PIRSR001619-1"/>
    </source>
</evidence>
<keyword evidence="10 13" id="KW-0408">Iron</keyword>
<dbReference type="Pfam" id="PF06968">
    <property type="entry name" value="BATS"/>
    <property type="match status" value="1"/>
</dbReference>
<comment type="cofactor">
    <cofactor evidence="13">
        <name>[2Fe-2S] cluster</name>
        <dbReference type="ChEBI" id="CHEBI:190135"/>
    </cofactor>
    <text evidence="13">Binds 1 [2Fe-2S] cluster. The cluster is coordinated with 3 cysteines and 1 arginine.</text>
</comment>
<feature type="binding site" evidence="13 14">
    <location>
        <position position="143"/>
    </location>
    <ligand>
        <name>[2Fe-2S] cluster</name>
        <dbReference type="ChEBI" id="CHEBI:190135"/>
    </ligand>
</feature>
<feature type="binding site" evidence="13 14">
    <location>
        <position position="73"/>
    </location>
    <ligand>
        <name>[4Fe-4S] cluster</name>
        <dbReference type="ChEBI" id="CHEBI:49883"/>
        <note>4Fe-4S-S-AdoMet</note>
    </ligand>
</feature>
<evidence type="ECO:0000256" key="12">
    <source>
        <dbReference type="ARBA" id="ARBA00051157"/>
    </source>
</evidence>
<comment type="catalytic activity">
    <reaction evidence="12 13">
        <text>(4R,5S)-dethiobiotin + (sulfur carrier)-SH + 2 reduced [2Fe-2S]-[ferredoxin] + 2 S-adenosyl-L-methionine = (sulfur carrier)-H + biotin + 2 5'-deoxyadenosine + 2 L-methionine + 2 oxidized [2Fe-2S]-[ferredoxin]</text>
        <dbReference type="Rhea" id="RHEA:22060"/>
        <dbReference type="Rhea" id="RHEA-COMP:10000"/>
        <dbReference type="Rhea" id="RHEA-COMP:10001"/>
        <dbReference type="Rhea" id="RHEA-COMP:14737"/>
        <dbReference type="Rhea" id="RHEA-COMP:14739"/>
        <dbReference type="ChEBI" id="CHEBI:17319"/>
        <dbReference type="ChEBI" id="CHEBI:29917"/>
        <dbReference type="ChEBI" id="CHEBI:33737"/>
        <dbReference type="ChEBI" id="CHEBI:33738"/>
        <dbReference type="ChEBI" id="CHEBI:57586"/>
        <dbReference type="ChEBI" id="CHEBI:57844"/>
        <dbReference type="ChEBI" id="CHEBI:59789"/>
        <dbReference type="ChEBI" id="CHEBI:64428"/>
        <dbReference type="ChEBI" id="CHEBI:149473"/>
        <dbReference type="EC" id="2.8.1.6"/>
    </reaction>
</comment>
<evidence type="ECO:0000256" key="13">
    <source>
        <dbReference type="HAMAP-Rule" id="MF_01694"/>
    </source>
</evidence>
<comment type="similarity">
    <text evidence="2 13">Belongs to the radical SAM superfamily. Biotin synthase family.</text>
</comment>
<dbReference type="SUPFAM" id="SSF102114">
    <property type="entry name" value="Radical SAM enzymes"/>
    <property type="match status" value="1"/>
</dbReference>
<feature type="binding site" evidence="13 14">
    <location>
        <position position="66"/>
    </location>
    <ligand>
        <name>[4Fe-4S] cluster</name>
        <dbReference type="ChEBI" id="CHEBI:49883"/>
        <note>4Fe-4S-S-AdoMet</note>
    </ligand>
</feature>
<evidence type="ECO:0000256" key="6">
    <source>
        <dbReference type="ARBA" id="ARBA00022691"/>
    </source>
</evidence>
<protein>
    <recommendedName>
        <fullName evidence="3 13">Biotin synthase</fullName>
        <ecNumber evidence="3 13">2.8.1.6</ecNumber>
    </recommendedName>
</protein>
<dbReference type="Gene3D" id="3.20.20.70">
    <property type="entry name" value="Aldolase class I"/>
    <property type="match status" value="1"/>
</dbReference>
<organism evidence="16 17">
    <name type="scientific">Geoalkalibacter subterraneus</name>
    <dbReference type="NCBI Taxonomy" id="483547"/>
    <lineage>
        <taxon>Bacteria</taxon>
        <taxon>Pseudomonadati</taxon>
        <taxon>Thermodesulfobacteriota</taxon>
        <taxon>Desulfuromonadia</taxon>
        <taxon>Desulfuromonadales</taxon>
        <taxon>Geoalkalibacteraceae</taxon>
        <taxon>Geoalkalibacter</taxon>
    </lineage>
</organism>
<dbReference type="InterPro" id="IPR006638">
    <property type="entry name" value="Elp3/MiaA/NifB-like_rSAM"/>
</dbReference>
<evidence type="ECO:0000256" key="7">
    <source>
        <dbReference type="ARBA" id="ARBA00022714"/>
    </source>
</evidence>
<dbReference type="InterPro" id="IPR013785">
    <property type="entry name" value="Aldolase_TIM"/>
</dbReference>
<dbReference type="HOGENOM" id="CLU_033172_2_1_7"/>
<dbReference type="SFLD" id="SFLDG01278">
    <property type="entry name" value="biotin_synthase_like"/>
    <property type="match status" value="1"/>
</dbReference>
<dbReference type="CDD" id="cd01335">
    <property type="entry name" value="Radical_SAM"/>
    <property type="match status" value="1"/>
</dbReference>
<dbReference type="RefSeq" id="WP_040200378.1">
    <property type="nucleotide sequence ID" value="NZ_CP010311.1"/>
</dbReference>
<keyword evidence="5 13" id="KW-0808">Transferase</keyword>
<comment type="pathway">
    <text evidence="1 13">Cofactor biosynthesis; biotin biosynthesis; biotin from 7,8-diaminononanoate: step 2/2.</text>
</comment>
<dbReference type="EMBL" id="CP010311">
    <property type="protein sequence ID" value="AJF06653.1"/>
    <property type="molecule type" value="Genomic_DNA"/>
</dbReference>
<dbReference type="SFLD" id="SFLDS00029">
    <property type="entry name" value="Radical_SAM"/>
    <property type="match status" value="1"/>
</dbReference>
<dbReference type="STRING" id="483547.GSUB_09030"/>
<dbReference type="AlphaFoldDB" id="A0A0B5FH10"/>
<dbReference type="PANTHER" id="PTHR22976">
    <property type="entry name" value="BIOTIN SYNTHASE"/>
    <property type="match status" value="1"/>
</dbReference>
<comment type="caution">
    <text evidence="13">Lacks conserved residue(s) required for the propagation of feature annotation.</text>
</comment>
<dbReference type="SMART" id="SM00876">
    <property type="entry name" value="BATS"/>
    <property type="match status" value="1"/>
</dbReference>
<evidence type="ECO:0000256" key="1">
    <source>
        <dbReference type="ARBA" id="ARBA00004942"/>
    </source>
</evidence>
<comment type="function">
    <text evidence="13">Catalyzes the conversion of dethiobiotin (DTB) to biotin by the insertion of a sulfur atom into dethiobiotin via a radical-based mechanism.</text>
</comment>
<dbReference type="GO" id="GO:0051539">
    <property type="term" value="F:4 iron, 4 sulfur cluster binding"/>
    <property type="evidence" value="ECO:0007669"/>
    <property type="project" value="UniProtKB-KW"/>
</dbReference>
<dbReference type="OrthoDB" id="9786826at2"/>
<dbReference type="InterPro" id="IPR024177">
    <property type="entry name" value="Biotin_synthase"/>
</dbReference>
<keyword evidence="7 13" id="KW-0001">2Fe-2S</keyword>
<keyword evidence="4 13" id="KW-0004">4Fe-4S</keyword>